<name>A0ABQ4U5D9_9HYPH</name>
<dbReference type="RefSeq" id="WP_238184622.1">
    <property type="nucleotide sequence ID" value="NZ_BPRB01000271.1"/>
</dbReference>
<evidence type="ECO:0000313" key="2">
    <source>
        <dbReference type="Proteomes" id="UP001055057"/>
    </source>
</evidence>
<protein>
    <submittedName>
        <fullName evidence="1">Uncharacterized protein</fullName>
    </submittedName>
</protein>
<gene>
    <name evidence="1" type="ORF">MPOCJGCO_4181</name>
</gene>
<keyword evidence="2" id="KW-1185">Reference proteome</keyword>
<reference evidence="1" key="1">
    <citation type="journal article" date="2021" name="Front. Microbiol.">
        <title>Comprehensive Comparative Genomics and Phenotyping of Methylobacterium Species.</title>
        <authorList>
            <person name="Alessa O."/>
            <person name="Ogura Y."/>
            <person name="Fujitani Y."/>
            <person name="Takami H."/>
            <person name="Hayashi T."/>
            <person name="Sahin N."/>
            <person name="Tani A."/>
        </authorList>
    </citation>
    <scope>NUCLEOTIDE SEQUENCE</scope>
    <source>
        <strain evidence="1">DSM 23632</strain>
    </source>
</reference>
<proteinExistence type="predicted"/>
<reference evidence="1" key="2">
    <citation type="submission" date="2021-08" db="EMBL/GenBank/DDBJ databases">
        <authorList>
            <person name="Tani A."/>
            <person name="Ola A."/>
            <person name="Ogura Y."/>
            <person name="Katsura K."/>
            <person name="Hayashi T."/>
        </authorList>
    </citation>
    <scope>NUCLEOTIDE SEQUENCE</scope>
    <source>
        <strain evidence="1">DSM 23632</strain>
    </source>
</reference>
<comment type="caution">
    <text evidence="1">The sequence shown here is derived from an EMBL/GenBank/DDBJ whole genome shotgun (WGS) entry which is preliminary data.</text>
</comment>
<organism evidence="1 2">
    <name type="scientific">Methylobacterium trifolii</name>
    <dbReference type="NCBI Taxonomy" id="1003092"/>
    <lineage>
        <taxon>Bacteria</taxon>
        <taxon>Pseudomonadati</taxon>
        <taxon>Pseudomonadota</taxon>
        <taxon>Alphaproteobacteria</taxon>
        <taxon>Hyphomicrobiales</taxon>
        <taxon>Methylobacteriaceae</taxon>
        <taxon>Methylobacterium</taxon>
    </lineage>
</organism>
<dbReference type="EMBL" id="BPRB01000271">
    <property type="protein sequence ID" value="GJE62052.1"/>
    <property type="molecule type" value="Genomic_DNA"/>
</dbReference>
<dbReference type="Proteomes" id="UP001055057">
    <property type="component" value="Unassembled WGS sequence"/>
</dbReference>
<evidence type="ECO:0000313" key="1">
    <source>
        <dbReference type="EMBL" id="GJE62052.1"/>
    </source>
</evidence>
<sequence length="489" mass="55887">MATFFNEFFGVSADDVDEYGAFNVSLINDLPLFIDPFLLFNSKNSDYEQLHEDILKYIIFLREEVAAGRVNDDLINAWFRFPEVKQNWLGFSMVGNSGSGLGSKFAVALRSNLQTVFANFGSEQVTKGSHLEKVCLVSEGVGRDNISDFTLNLILDFICRYTQEFAIQHIAPELRKKVWIQKAKFNYETKSWQRLQYELPFIDGDYVLLTPKDILTRDDNWINKGDMVHQFEEIPVAIPDNQLRGQVFAYFDSVLAKPLDRKPSAEEHAEAVIKTYLKFPQLVDWYIKYKEDNGDKARDISLEKVALTKFMFEQQVKDIQAQLGAETDFYKVTGSTYEETHQRLAFFKSVIEDKGGHRIFWHGTECIQRESDLQILCKFIWYGTPSDASAEVNDGRGPVDFKISRGAFDKTLIEMKLAKNTKLKQNLEKQLPIYLSASEAKKGIKVIIYFSASEEAKVNAILKEMGIEGHKDIVLIDARNDNKPSGSKA</sequence>
<accession>A0ABQ4U5D9</accession>